<dbReference type="NCBIfam" id="TIGR00138">
    <property type="entry name" value="rsmG_gidB"/>
    <property type="match status" value="1"/>
</dbReference>
<feature type="binding site" evidence="6">
    <location>
        <position position="81"/>
    </location>
    <ligand>
        <name>S-adenosyl-L-methionine</name>
        <dbReference type="ChEBI" id="CHEBI:59789"/>
    </ligand>
</feature>
<organism evidence="7 8">
    <name type="scientific">Usitatibacter rugosus</name>
    <dbReference type="NCBI Taxonomy" id="2732067"/>
    <lineage>
        <taxon>Bacteria</taxon>
        <taxon>Pseudomonadati</taxon>
        <taxon>Pseudomonadota</taxon>
        <taxon>Betaproteobacteria</taxon>
        <taxon>Nitrosomonadales</taxon>
        <taxon>Usitatibacteraceae</taxon>
        <taxon>Usitatibacter</taxon>
    </lineage>
</organism>
<keyword evidence="1 6" id="KW-0963">Cytoplasm</keyword>
<protein>
    <recommendedName>
        <fullName evidence="6">Ribosomal RNA small subunit methyltransferase G</fullName>
        <ecNumber evidence="6">2.1.1.170</ecNumber>
    </recommendedName>
    <alternativeName>
        <fullName evidence="6">16S rRNA 7-methylguanosine methyltransferase</fullName>
        <shortName evidence="6">16S rRNA m7G methyltransferase</shortName>
    </alternativeName>
</protein>
<dbReference type="PANTHER" id="PTHR31760:SF0">
    <property type="entry name" value="S-ADENOSYL-L-METHIONINE-DEPENDENT METHYLTRANSFERASES SUPERFAMILY PROTEIN"/>
    <property type="match status" value="1"/>
</dbReference>
<gene>
    <name evidence="6 7" type="primary">rsmG</name>
    <name evidence="7" type="ORF">DSM104443_04305</name>
</gene>
<dbReference type="Pfam" id="PF02527">
    <property type="entry name" value="GidB"/>
    <property type="match status" value="1"/>
</dbReference>
<dbReference type="Gene3D" id="3.40.50.150">
    <property type="entry name" value="Vaccinia Virus protein VP39"/>
    <property type="match status" value="1"/>
</dbReference>
<dbReference type="EC" id="2.1.1.170" evidence="6"/>
<evidence type="ECO:0000256" key="3">
    <source>
        <dbReference type="ARBA" id="ARBA00022603"/>
    </source>
</evidence>
<keyword evidence="8" id="KW-1185">Reference proteome</keyword>
<reference evidence="7 8" key="1">
    <citation type="submission" date="2020-04" db="EMBL/GenBank/DDBJ databases">
        <title>Usitatibacter rugosus gen. nov., sp. nov. and Usitatibacter palustris sp. nov., novel members of Usitatibacteraceae fam. nov. within the order Nitrosomonadales isolated from soil.</title>
        <authorList>
            <person name="Huber K.J."/>
            <person name="Neumann-Schaal M."/>
            <person name="Geppert A."/>
            <person name="Luckner M."/>
            <person name="Wanner G."/>
            <person name="Overmann J."/>
        </authorList>
    </citation>
    <scope>NUCLEOTIDE SEQUENCE [LARGE SCALE GENOMIC DNA]</scope>
    <source>
        <strain evidence="7 8">0125_3</strain>
    </source>
</reference>
<dbReference type="InterPro" id="IPR003682">
    <property type="entry name" value="rRNA_ssu_MeTfrase_G"/>
</dbReference>
<dbReference type="KEGG" id="uru:DSM104443_04305"/>
<dbReference type="HAMAP" id="MF_00074">
    <property type="entry name" value="16SrRNA_methyltr_G"/>
    <property type="match status" value="1"/>
</dbReference>
<sequence>MTIDLRIAEGLSAMGLDLPPESQAKLAAYLSLLAKWNRVHNLTAVREPEQMVALHLLDSLAILPQLGNAATLLDVGTGAGLPGIPIAIARPQMAVTLLDSSHKKTAFLAQAKAELGLPNVTVVCERVERWTPPARFDVVVSRAFSELADFVSQSKHLVASDGVLLAMKGVHPFDEIAKVPASHRVDGVVELRVPSLDAKRHLVLLKAA</sequence>
<dbReference type="AlphaFoldDB" id="A0A6M4H164"/>
<evidence type="ECO:0000313" key="8">
    <source>
        <dbReference type="Proteomes" id="UP000501534"/>
    </source>
</evidence>
<evidence type="ECO:0000313" key="7">
    <source>
        <dbReference type="EMBL" id="QJR13210.1"/>
    </source>
</evidence>
<dbReference type="PIRSF" id="PIRSF003078">
    <property type="entry name" value="GidB"/>
    <property type="match status" value="1"/>
</dbReference>
<evidence type="ECO:0000256" key="6">
    <source>
        <dbReference type="HAMAP-Rule" id="MF_00074"/>
    </source>
</evidence>
<comment type="function">
    <text evidence="6">Specifically methylates the N7 position of guanine in position 527 of 16S rRNA.</text>
</comment>
<dbReference type="EMBL" id="CP053069">
    <property type="protein sequence ID" value="QJR13210.1"/>
    <property type="molecule type" value="Genomic_DNA"/>
</dbReference>
<keyword evidence="2 6" id="KW-0698">rRNA processing</keyword>
<feature type="binding site" evidence="6">
    <location>
        <position position="76"/>
    </location>
    <ligand>
        <name>S-adenosyl-L-methionine</name>
        <dbReference type="ChEBI" id="CHEBI:59789"/>
    </ligand>
</feature>
<proteinExistence type="inferred from homology"/>
<evidence type="ECO:0000256" key="2">
    <source>
        <dbReference type="ARBA" id="ARBA00022552"/>
    </source>
</evidence>
<dbReference type="CDD" id="cd02440">
    <property type="entry name" value="AdoMet_MTases"/>
    <property type="match status" value="1"/>
</dbReference>
<name>A0A6M4H164_9PROT</name>
<dbReference type="PANTHER" id="PTHR31760">
    <property type="entry name" value="S-ADENOSYL-L-METHIONINE-DEPENDENT METHYLTRANSFERASES SUPERFAMILY PROTEIN"/>
    <property type="match status" value="1"/>
</dbReference>
<dbReference type="GO" id="GO:0070043">
    <property type="term" value="F:rRNA (guanine-N7-)-methyltransferase activity"/>
    <property type="evidence" value="ECO:0007669"/>
    <property type="project" value="UniProtKB-UniRule"/>
</dbReference>
<evidence type="ECO:0000256" key="4">
    <source>
        <dbReference type="ARBA" id="ARBA00022679"/>
    </source>
</evidence>
<dbReference type="RefSeq" id="WP_171096081.1">
    <property type="nucleotide sequence ID" value="NZ_CP053069.1"/>
</dbReference>
<comment type="catalytic activity">
    <reaction evidence="6">
        <text>guanosine(527) in 16S rRNA + S-adenosyl-L-methionine = N(7)-methylguanosine(527) in 16S rRNA + S-adenosyl-L-homocysteine</text>
        <dbReference type="Rhea" id="RHEA:42732"/>
        <dbReference type="Rhea" id="RHEA-COMP:10209"/>
        <dbReference type="Rhea" id="RHEA-COMP:10210"/>
        <dbReference type="ChEBI" id="CHEBI:57856"/>
        <dbReference type="ChEBI" id="CHEBI:59789"/>
        <dbReference type="ChEBI" id="CHEBI:74269"/>
        <dbReference type="ChEBI" id="CHEBI:74480"/>
        <dbReference type="EC" id="2.1.1.170"/>
    </reaction>
</comment>
<dbReference type="Proteomes" id="UP000501534">
    <property type="component" value="Chromosome"/>
</dbReference>
<dbReference type="SUPFAM" id="SSF53335">
    <property type="entry name" value="S-adenosyl-L-methionine-dependent methyltransferases"/>
    <property type="match status" value="1"/>
</dbReference>
<evidence type="ECO:0000256" key="1">
    <source>
        <dbReference type="ARBA" id="ARBA00022490"/>
    </source>
</evidence>
<accession>A0A6M4H164</accession>
<feature type="binding site" evidence="6">
    <location>
        <begin position="99"/>
        <end position="101"/>
    </location>
    <ligand>
        <name>S-adenosyl-L-methionine</name>
        <dbReference type="ChEBI" id="CHEBI:59789"/>
    </ligand>
</feature>
<keyword evidence="5 6" id="KW-0949">S-adenosyl-L-methionine</keyword>
<keyword evidence="3 6" id="KW-0489">Methyltransferase</keyword>
<feature type="binding site" evidence="6">
    <location>
        <position position="142"/>
    </location>
    <ligand>
        <name>S-adenosyl-L-methionine</name>
        <dbReference type="ChEBI" id="CHEBI:59789"/>
    </ligand>
</feature>
<keyword evidence="4 6" id="KW-0808">Transferase</keyword>
<feature type="binding site" evidence="6">
    <location>
        <begin position="127"/>
        <end position="128"/>
    </location>
    <ligand>
        <name>S-adenosyl-L-methionine</name>
        <dbReference type="ChEBI" id="CHEBI:59789"/>
    </ligand>
</feature>
<comment type="similarity">
    <text evidence="6">Belongs to the methyltransferase superfamily. RNA methyltransferase RsmG family.</text>
</comment>
<comment type="subcellular location">
    <subcellularLocation>
        <location evidence="6">Cytoplasm</location>
    </subcellularLocation>
</comment>
<dbReference type="GO" id="GO:0005829">
    <property type="term" value="C:cytosol"/>
    <property type="evidence" value="ECO:0007669"/>
    <property type="project" value="TreeGrafter"/>
</dbReference>
<dbReference type="InterPro" id="IPR029063">
    <property type="entry name" value="SAM-dependent_MTases_sf"/>
</dbReference>
<evidence type="ECO:0000256" key="5">
    <source>
        <dbReference type="ARBA" id="ARBA00022691"/>
    </source>
</evidence>